<evidence type="ECO:0000256" key="1">
    <source>
        <dbReference type="ARBA" id="ARBA00010641"/>
    </source>
</evidence>
<gene>
    <name evidence="8" type="ORF">Ade02nite_96530</name>
</gene>
<dbReference type="InterPro" id="IPR013325">
    <property type="entry name" value="RNA_pol_sigma_r2"/>
</dbReference>
<evidence type="ECO:0000256" key="2">
    <source>
        <dbReference type="ARBA" id="ARBA00023015"/>
    </source>
</evidence>
<dbReference type="PANTHER" id="PTHR47756">
    <property type="entry name" value="BLL6612 PROTEIN-RELATED"/>
    <property type="match status" value="1"/>
</dbReference>
<keyword evidence="2" id="KW-0805">Transcription regulation</keyword>
<evidence type="ECO:0000313" key="9">
    <source>
        <dbReference type="Proteomes" id="UP000609879"/>
    </source>
</evidence>
<dbReference type="PANTHER" id="PTHR47756:SF1">
    <property type="entry name" value="BLL0085 PROTEIN"/>
    <property type="match status" value="1"/>
</dbReference>
<feature type="domain" description="DUF6596" evidence="7">
    <location>
        <begin position="185"/>
        <end position="285"/>
    </location>
</feature>
<dbReference type="InterPro" id="IPR013249">
    <property type="entry name" value="RNA_pol_sigma70_r4_t2"/>
</dbReference>
<dbReference type="Gene3D" id="1.10.1740.10">
    <property type="match status" value="1"/>
</dbReference>
<comment type="caution">
    <text evidence="8">The sequence shown here is derived from an EMBL/GenBank/DDBJ whole genome shotgun (WGS) entry which is preliminary data.</text>
</comment>
<dbReference type="InterPro" id="IPR046531">
    <property type="entry name" value="DUF6596"/>
</dbReference>
<dbReference type="Pfam" id="PF04542">
    <property type="entry name" value="Sigma70_r2"/>
    <property type="match status" value="1"/>
</dbReference>
<feature type="domain" description="RNA polymerase sigma factor 70 region 4 type 2" evidence="6">
    <location>
        <begin position="116"/>
        <end position="167"/>
    </location>
</feature>
<dbReference type="Pfam" id="PF08281">
    <property type="entry name" value="Sigma70_r4_2"/>
    <property type="match status" value="1"/>
</dbReference>
<dbReference type="RefSeq" id="WP_203778214.1">
    <property type="nucleotide sequence ID" value="NZ_BAAABO010000065.1"/>
</dbReference>
<dbReference type="Pfam" id="PF20239">
    <property type="entry name" value="DUF6596"/>
    <property type="match status" value="1"/>
</dbReference>
<evidence type="ECO:0000256" key="4">
    <source>
        <dbReference type="ARBA" id="ARBA00023163"/>
    </source>
</evidence>
<reference evidence="8 9" key="1">
    <citation type="submission" date="2021-01" db="EMBL/GenBank/DDBJ databases">
        <title>Whole genome shotgun sequence of Actinoplanes deccanensis NBRC 13994.</title>
        <authorList>
            <person name="Komaki H."/>
            <person name="Tamura T."/>
        </authorList>
    </citation>
    <scope>NUCLEOTIDE SEQUENCE [LARGE SCALE GENOMIC DNA]</scope>
    <source>
        <strain evidence="8 9">NBRC 13994</strain>
    </source>
</reference>
<keyword evidence="4" id="KW-0804">Transcription</keyword>
<evidence type="ECO:0000256" key="3">
    <source>
        <dbReference type="ARBA" id="ARBA00023082"/>
    </source>
</evidence>
<evidence type="ECO:0000313" key="8">
    <source>
        <dbReference type="EMBL" id="GID81012.1"/>
    </source>
</evidence>
<comment type="similarity">
    <text evidence="1">Belongs to the sigma-70 factor family. ECF subfamily.</text>
</comment>
<dbReference type="SUPFAM" id="SSF88946">
    <property type="entry name" value="Sigma2 domain of RNA polymerase sigma factors"/>
    <property type="match status" value="1"/>
</dbReference>
<keyword evidence="3" id="KW-0731">Sigma factor</keyword>
<protein>
    <submittedName>
        <fullName evidence="8">RNA polymerase subunit sigma-24</fullName>
    </submittedName>
</protein>
<dbReference type="EMBL" id="BOMI01000217">
    <property type="protein sequence ID" value="GID81012.1"/>
    <property type="molecule type" value="Genomic_DNA"/>
</dbReference>
<proteinExistence type="inferred from homology"/>
<feature type="domain" description="RNA polymerase sigma-70 region 2" evidence="5">
    <location>
        <begin position="17"/>
        <end position="77"/>
    </location>
</feature>
<dbReference type="InterPro" id="IPR013324">
    <property type="entry name" value="RNA_pol_sigma_r3/r4-like"/>
</dbReference>
<accession>A0ABQ3YLX7</accession>
<name>A0ABQ3YLX7_9ACTN</name>
<dbReference type="Gene3D" id="1.10.10.10">
    <property type="entry name" value="Winged helix-like DNA-binding domain superfamily/Winged helix DNA-binding domain"/>
    <property type="match status" value="1"/>
</dbReference>
<dbReference type="Proteomes" id="UP000609879">
    <property type="component" value="Unassembled WGS sequence"/>
</dbReference>
<organism evidence="8 9">
    <name type="scientific">Paractinoplanes deccanensis</name>
    <dbReference type="NCBI Taxonomy" id="113561"/>
    <lineage>
        <taxon>Bacteria</taxon>
        <taxon>Bacillati</taxon>
        <taxon>Actinomycetota</taxon>
        <taxon>Actinomycetes</taxon>
        <taxon>Micromonosporales</taxon>
        <taxon>Micromonosporaceae</taxon>
        <taxon>Paractinoplanes</taxon>
    </lineage>
</organism>
<sequence length="418" mass="45504">MPTDTHRAIEAVWRIEAPRLLAGLARLVRDVGVAEELAQDALVAALEQWPSEGVPGNPGAWLMTTAKRRAVDRIRRNETFRRKLEEIGRGLPEFGPDVGVTVAEDDGIGDDLLRLMFVACHPVLSTEARVALTLRLLGGLTTGEIARAFLVPEATVAQRIVRAKKTLADARVPFEVPRGAELAARLSSVLEVVYVIFNEGYSATAGDDWMRPALCEDALRLGRVLARLAPREPEVHGLVALMEIQASRSAARTGPDGEPILLADQNRARWDRVLIRRGLAALERAEALAGDDPGPYVLQAAIAACHARARRFADTDWERIAGLYELLAAAAPSPVVELNRAVALSMAYGPESGLALLDQLTAFAVLRDYHLLPSVRGDFLVRLGRRDEARAEFERAASLTRNERERALLLGRAAACGP</sequence>
<dbReference type="InterPro" id="IPR007627">
    <property type="entry name" value="RNA_pol_sigma70_r2"/>
</dbReference>
<dbReference type="InterPro" id="IPR036388">
    <property type="entry name" value="WH-like_DNA-bd_sf"/>
</dbReference>
<evidence type="ECO:0000259" key="5">
    <source>
        <dbReference type="Pfam" id="PF04542"/>
    </source>
</evidence>
<evidence type="ECO:0000259" key="6">
    <source>
        <dbReference type="Pfam" id="PF08281"/>
    </source>
</evidence>
<evidence type="ECO:0000259" key="7">
    <source>
        <dbReference type="Pfam" id="PF20239"/>
    </source>
</evidence>
<keyword evidence="9" id="KW-1185">Reference proteome</keyword>
<dbReference type="SUPFAM" id="SSF88659">
    <property type="entry name" value="Sigma3 and sigma4 domains of RNA polymerase sigma factors"/>
    <property type="match status" value="1"/>
</dbReference>